<feature type="region of interest" description="Disordered" evidence="5">
    <location>
        <begin position="545"/>
        <end position="565"/>
    </location>
</feature>
<evidence type="ECO:0000256" key="1">
    <source>
        <dbReference type="ARBA" id="ARBA00023054"/>
    </source>
</evidence>
<feature type="compositionally biased region" description="Basic and acidic residues" evidence="5">
    <location>
        <begin position="477"/>
        <end position="510"/>
    </location>
</feature>
<dbReference type="EMBL" id="CAKKNE010000001">
    <property type="protein sequence ID" value="CAH0365446.1"/>
    <property type="molecule type" value="Genomic_DNA"/>
</dbReference>
<feature type="compositionally biased region" description="Basic and acidic residues" evidence="5">
    <location>
        <begin position="555"/>
        <end position="565"/>
    </location>
</feature>
<keyword evidence="3" id="KW-0067">ATP-binding</keyword>
<dbReference type="AlphaFoldDB" id="A0A7S3ZL17"/>
<dbReference type="InterPro" id="IPR001752">
    <property type="entry name" value="Kinesin_motor_dom"/>
</dbReference>
<feature type="region of interest" description="Disordered" evidence="5">
    <location>
        <begin position="416"/>
        <end position="447"/>
    </location>
</feature>
<evidence type="ECO:0000256" key="4">
    <source>
        <dbReference type="SAM" id="Coils"/>
    </source>
</evidence>
<sequence>MADDRVRVYARIRPQGTSREEFGDAAVRCLGENSVSVDDLEGAVNDSLRNSVQGGVAQAAAATRKFEFDGSFGGSSTQADVFSDVGAPVVRAVLQGYHGCIFAYGQTGSGKTFSLLNAGTAAKNFEDAGLLPRLVATLYVRAGQDAAHQYAVECGAFQVYNEQVADLLHPEHRNGKGQNLSVSKKDGHGQVDNLTWKPCASAKELLDHFAYARKNVIYAETKMNKASSRSHACFQLRVTRREKNSTKGSVSLCSVVDLAGSERVKRSGVAGKELKEAININGSLLALGNVVAALAAKKKHVPYRDSKLTRVLEGSVGGNCRTTLLCCASPAADSTSETLSALSFAQRAMRCECKAVVNVAEVGDFSGALGLVEIIPDPEADKRQRALVAAERKTSELSKEKEAALLKAKKEQEAAAAARKEGKKQLEEARRKDKENQKLNGDLKKLTEQNTTVQTELSKVKEDAKKDRAALQLKLDQLSKEKDAAVQESARLKTARDSLEKKLGETKTELTKAQASFKKSEATAAKLGKELESTKTELSSVRKELSARAALSQDEVAKEREERRLEAEQLRGEVEAKAEEVSTLSEKCSGLEGKLAATEGDLARAACDAALRAAAAETELRAVHEQSNASQEAAAADAEKRLAAAAEAHRVREEGALQTHMATVASLEDERRVVEKECTDLRKERDHVESELVQAKDEISRLGDGLAKANVQNRSLEASLAALEERAMSDSQKSRKSIGEARKELHETTAKLHIEEEKTERLTKDKARLENEVQSAIEETEAARRDHITEVKALHEKHTVASRRVAWAFSCARSMKDEKTRSVLGDLQNLQRRFDARESRADDLKTIAVLKKRVASADQARTAAARSKKRTELELENERRNDQIFGALSAHAVAAKNRKRRDDAKRAHYQPQNARAVRVGGALRPAREEPEPVAWPAPPTDDTNAAVAPPPTPDADAPPAWMMPAARVPAVGDILN</sequence>
<dbReference type="Pfam" id="PF00225">
    <property type="entry name" value="Kinesin"/>
    <property type="match status" value="1"/>
</dbReference>
<dbReference type="OrthoDB" id="3176171at2759"/>
<dbReference type="CDD" id="cd00106">
    <property type="entry name" value="KISc"/>
    <property type="match status" value="1"/>
</dbReference>
<dbReference type="Proteomes" id="UP000789595">
    <property type="component" value="Unassembled WGS sequence"/>
</dbReference>
<keyword evidence="2 3" id="KW-0505">Motor protein</keyword>
<dbReference type="SMART" id="SM00129">
    <property type="entry name" value="KISc"/>
    <property type="match status" value="1"/>
</dbReference>
<feature type="coiled-coil region" evidence="4">
    <location>
        <begin position="628"/>
        <end position="797"/>
    </location>
</feature>
<reference evidence="7" key="1">
    <citation type="submission" date="2021-01" db="EMBL/GenBank/DDBJ databases">
        <authorList>
            <person name="Corre E."/>
            <person name="Pelletier E."/>
            <person name="Niang G."/>
            <person name="Scheremetjew M."/>
            <person name="Finn R."/>
            <person name="Kale V."/>
            <person name="Holt S."/>
            <person name="Cochrane G."/>
            <person name="Meng A."/>
            <person name="Brown T."/>
            <person name="Cohen L."/>
        </authorList>
    </citation>
    <scope>NUCLEOTIDE SEQUENCE</scope>
    <source>
        <strain evidence="7">CCMP1756</strain>
    </source>
</reference>
<evidence type="ECO:0000313" key="9">
    <source>
        <dbReference type="Proteomes" id="UP000789595"/>
    </source>
</evidence>
<dbReference type="GO" id="GO:0005524">
    <property type="term" value="F:ATP binding"/>
    <property type="evidence" value="ECO:0007669"/>
    <property type="project" value="UniProtKB-UniRule"/>
</dbReference>
<dbReference type="GO" id="GO:0007018">
    <property type="term" value="P:microtubule-based movement"/>
    <property type="evidence" value="ECO:0007669"/>
    <property type="project" value="InterPro"/>
</dbReference>
<reference evidence="8" key="2">
    <citation type="submission" date="2021-11" db="EMBL/GenBank/DDBJ databases">
        <authorList>
            <consortium name="Genoscope - CEA"/>
            <person name="William W."/>
        </authorList>
    </citation>
    <scope>NUCLEOTIDE SEQUENCE</scope>
</reference>
<dbReference type="EMBL" id="HBIW01002461">
    <property type="protein sequence ID" value="CAE0686642.1"/>
    <property type="molecule type" value="Transcribed_RNA"/>
</dbReference>
<dbReference type="GO" id="GO:0008017">
    <property type="term" value="F:microtubule binding"/>
    <property type="evidence" value="ECO:0007669"/>
    <property type="project" value="InterPro"/>
</dbReference>
<evidence type="ECO:0000256" key="3">
    <source>
        <dbReference type="PROSITE-ProRule" id="PRU00283"/>
    </source>
</evidence>
<protein>
    <recommendedName>
        <fullName evidence="6">Kinesin motor domain-containing protein</fullName>
    </recommendedName>
</protein>
<evidence type="ECO:0000313" key="7">
    <source>
        <dbReference type="EMBL" id="CAE0686642.1"/>
    </source>
</evidence>
<dbReference type="PANTHER" id="PTHR47968">
    <property type="entry name" value="CENTROMERE PROTEIN E"/>
    <property type="match status" value="1"/>
</dbReference>
<dbReference type="GO" id="GO:0003777">
    <property type="term" value="F:microtubule motor activity"/>
    <property type="evidence" value="ECO:0007669"/>
    <property type="project" value="InterPro"/>
</dbReference>
<gene>
    <name evidence="7" type="ORF">PCAL00307_LOCUS2076</name>
    <name evidence="8" type="ORF">PECAL_1P18860</name>
</gene>
<accession>A0A7S3ZL17</accession>
<dbReference type="InterPro" id="IPR036961">
    <property type="entry name" value="Kinesin_motor_dom_sf"/>
</dbReference>
<feature type="domain" description="Kinesin motor" evidence="6">
    <location>
        <begin position="5"/>
        <end position="351"/>
    </location>
</feature>
<dbReference type="InterPro" id="IPR027640">
    <property type="entry name" value="Kinesin-like_fam"/>
</dbReference>
<dbReference type="PRINTS" id="PR00380">
    <property type="entry name" value="KINESINHEAVY"/>
</dbReference>
<dbReference type="SUPFAM" id="SSF52540">
    <property type="entry name" value="P-loop containing nucleoside triphosphate hydrolases"/>
    <property type="match status" value="1"/>
</dbReference>
<comment type="similarity">
    <text evidence="3">Belongs to the TRAFAC class myosin-kinesin ATPase superfamily. Kinesin family.</text>
</comment>
<name>A0A7S3ZL17_9STRA</name>
<feature type="binding site" evidence="3">
    <location>
        <begin position="105"/>
        <end position="112"/>
    </location>
    <ligand>
        <name>ATP</name>
        <dbReference type="ChEBI" id="CHEBI:30616"/>
    </ligand>
</feature>
<dbReference type="PANTHER" id="PTHR47968:SF75">
    <property type="entry name" value="CENTROMERE-ASSOCIATED PROTEIN E"/>
    <property type="match status" value="1"/>
</dbReference>
<keyword evidence="3" id="KW-0547">Nucleotide-binding</keyword>
<dbReference type="InterPro" id="IPR027417">
    <property type="entry name" value="P-loop_NTPase"/>
</dbReference>
<evidence type="ECO:0000259" key="6">
    <source>
        <dbReference type="PROSITE" id="PS50067"/>
    </source>
</evidence>
<keyword evidence="9" id="KW-1185">Reference proteome</keyword>
<keyword evidence="1 4" id="KW-0175">Coiled coil</keyword>
<evidence type="ECO:0000256" key="5">
    <source>
        <dbReference type="SAM" id="MobiDB-lite"/>
    </source>
</evidence>
<dbReference type="PROSITE" id="PS50067">
    <property type="entry name" value="KINESIN_MOTOR_2"/>
    <property type="match status" value="1"/>
</dbReference>
<evidence type="ECO:0000313" key="8">
    <source>
        <dbReference type="EMBL" id="CAH0365446.1"/>
    </source>
</evidence>
<feature type="region of interest" description="Disordered" evidence="5">
    <location>
        <begin position="895"/>
        <end position="961"/>
    </location>
</feature>
<dbReference type="Gene3D" id="3.40.850.10">
    <property type="entry name" value="Kinesin motor domain"/>
    <property type="match status" value="1"/>
</dbReference>
<evidence type="ECO:0000256" key="2">
    <source>
        <dbReference type="ARBA" id="ARBA00023175"/>
    </source>
</evidence>
<feature type="region of interest" description="Disordered" evidence="5">
    <location>
        <begin position="477"/>
        <end position="522"/>
    </location>
</feature>
<organism evidence="7">
    <name type="scientific">Pelagomonas calceolata</name>
    <dbReference type="NCBI Taxonomy" id="35677"/>
    <lineage>
        <taxon>Eukaryota</taxon>
        <taxon>Sar</taxon>
        <taxon>Stramenopiles</taxon>
        <taxon>Ochrophyta</taxon>
        <taxon>Pelagophyceae</taxon>
        <taxon>Pelagomonadales</taxon>
        <taxon>Pelagomonadaceae</taxon>
        <taxon>Pelagomonas</taxon>
    </lineage>
</organism>
<proteinExistence type="inferred from homology"/>